<sequence length="127" mass="13347">MITGGSSGGRTRPPPFGGRSPQSSFDSNGDVGQISVNLMLVNGGITPFKSLLTSYNSPAAGLKSSSSTHLCRVASLKKQSNTLHHTYDINRWKGSGTKLASEAPALAIEVDAPRAPDLNQTINYFVA</sequence>
<keyword evidence="4" id="KW-1185">Reference proteome</keyword>
<evidence type="ECO:0000313" key="2">
    <source>
        <dbReference type="EMBL" id="VDN58968.1"/>
    </source>
</evidence>
<dbReference type="EMBL" id="UYYG01001174">
    <property type="protein sequence ID" value="VDN58968.1"/>
    <property type="molecule type" value="Genomic_DNA"/>
</dbReference>
<evidence type="ECO:0000313" key="3">
    <source>
        <dbReference type="Proteomes" id="UP000038040"/>
    </source>
</evidence>
<gene>
    <name evidence="2" type="ORF">DME_LOCUS8941</name>
</gene>
<dbReference type="OrthoDB" id="5790186at2759"/>
<reference evidence="2 4" key="2">
    <citation type="submission" date="2018-11" db="EMBL/GenBank/DDBJ databases">
        <authorList>
            <consortium name="Pathogen Informatics"/>
        </authorList>
    </citation>
    <scope>NUCLEOTIDE SEQUENCE [LARGE SCALE GENOMIC DNA]</scope>
</reference>
<feature type="region of interest" description="Disordered" evidence="1">
    <location>
        <begin position="1"/>
        <end position="29"/>
    </location>
</feature>
<name>A0A0N4UCX6_DRAME</name>
<dbReference type="Proteomes" id="UP000038040">
    <property type="component" value="Unplaced"/>
</dbReference>
<dbReference type="WBParaSite" id="DME_0000514201-mRNA-1">
    <property type="protein sequence ID" value="DME_0000514201-mRNA-1"/>
    <property type="gene ID" value="DME_0000514201"/>
</dbReference>
<protein>
    <submittedName>
        <fullName evidence="5">Coat protein</fullName>
    </submittedName>
</protein>
<proteinExistence type="predicted"/>
<dbReference type="STRING" id="318479.A0A0N4UCX6"/>
<dbReference type="AlphaFoldDB" id="A0A0N4UCX6"/>
<evidence type="ECO:0000256" key="1">
    <source>
        <dbReference type="SAM" id="MobiDB-lite"/>
    </source>
</evidence>
<evidence type="ECO:0000313" key="5">
    <source>
        <dbReference type="WBParaSite" id="DME_0000514201-mRNA-1"/>
    </source>
</evidence>
<dbReference type="Proteomes" id="UP000274756">
    <property type="component" value="Unassembled WGS sequence"/>
</dbReference>
<reference evidence="5" key="1">
    <citation type="submission" date="2017-02" db="UniProtKB">
        <authorList>
            <consortium name="WormBaseParasite"/>
        </authorList>
    </citation>
    <scope>IDENTIFICATION</scope>
</reference>
<organism evidence="3 5">
    <name type="scientific">Dracunculus medinensis</name>
    <name type="common">Guinea worm</name>
    <dbReference type="NCBI Taxonomy" id="318479"/>
    <lineage>
        <taxon>Eukaryota</taxon>
        <taxon>Metazoa</taxon>
        <taxon>Ecdysozoa</taxon>
        <taxon>Nematoda</taxon>
        <taxon>Chromadorea</taxon>
        <taxon>Rhabditida</taxon>
        <taxon>Spirurina</taxon>
        <taxon>Dracunculoidea</taxon>
        <taxon>Dracunculidae</taxon>
        <taxon>Dracunculus</taxon>
    </lineage>
</organism>
<accession>A0A0N4UCX6</accession>
<evidence type="ECO:0000313" key="4">
    <source>
        <dbReference type="Proteomes" id="UP000274756"/>
    </source>
</evidence>